<proteinExistence type="predicted"/>
<gene>
    <name evidence="2" type="ORF">DARMORV10_C09P72750.1</name>
</gene>
<dbReference type="AlphaFoldDB" id="A0A816J7M3"/>
<keyword evidence="1" id="KW-0812">Transmembrane</keyword>
<name>A0A816J7M3_BRANA</name>
<keyword evidence="1" id="KW-0472">Membrane</keyword>
<dbReference type="Proteomes" id="UP001295469">
    <property type="component" value="Chromosome C09"/>
</dbReference>
<protein>
    <submittedName>
        <fullName evidence="2">(rape) hypothetical protein</fullName>
    </submittedName>
</protein>
<dbReference type="EMBL" id="HG994373">
    <property type="protein sequence ID" value="CAF1791591.1"/>
    <property type="molecule type" value="Genomic_DNA"/>
</dbReference>
<accession>A0A816J7M3</accession>
<keyword evidence="1" id="KW-1133">Transmembrane helix</keyword>
<evidence type="ECO:0000256" key="1">
    <source>
        <dbReference type="SAM" id="Phobius"/>
    </source>
</evidence>
<organism evidence="2">
    <name type="scientific">Brassica napus</name>
    <name type="common">Rape</name>
    <dbReference type="NCBI Taxonomy" id="3708"/>
    <lineage>
        <taxon>Eukaryota</taxon>
        <taxon>Viridiplantae</taxon>
        <taxon>Streptophyta</taxon>
        <taxon>Embryophyta</taxon>
        <taxon>Tracheophyta</taxon>
        <taxon>Spermatophyta</taxon>
        <taxon>Magnoliopsida</taxon>
        <taxon>eudicotyledons</taxon>
        <taxon>Gunneridae</taxon>
        <taxon>Pentapetalae</taxon>
        <taxon>rosids</taxon>
        <taxon>malvids</taxon>
        <taxon>Brassicales</taxon>
        <taxon>Brassicaceae</taxon>
        <taxon>Brassiceae</taxon>
        <taxon>Brassica</taxon>
    </lineage>
</organism>
<reference evidence="2" key="1">
    <citation type="submission" date="2021-01" db="EMBL/GenBank/DDBJ databases">
        <authorList>
            <consortium name="Genoscope - CEA"/>
            <person name="William W."/>
        </authorList>
    </citation>
    <scope>NUCLEOTIDE SEQUENCE</scope>
</reference>
<sequence length="36" mass="4365">MSNLWSLLIVFPYFNIICLDYLWLISDIIRRAEVFS</sequence>
<feature type="transmembrane region" description="Helical" evidence="1">
    <location>
        <begin position="6"/>
        <end position="25"/>
    </location>
</feature>
<evidence type="ECO:0000313" key="2">
    <source>
        <dbReference type="EMBL" id="CAF1791591.1"/>
    </source>
</evidence>